<gene>
    <name evidence="2" type="ORF">SAMN05216337_1020114</name>
</gene>
<name>A0A1G7AHB2_9BRAD</name>
<dbReference type="EMBL" id="FMZW01000020">
    <property type="protein sequence ID" value="SDE13847.1"/>
    <property type="molecule type" value="Genomic_DNA"/>
</dbReference>
<proteinExistence type="predicted"/>
<dbReference type="RefSeq" id="WP_092084768.1">
    <property type="nucleotide sequence ID" value="NZ_FMZW01000020.1"/>
</dbReference>
<dbReference type="Proteomes" id="UP000199245">
    <property type="component" value="Unassembled WGS sequence"/>
</dbReference>
<sequence>MTSKRRRFKQTQSLKERLAEGAMRPRSQAKALSPSAKKEALLRRARQDEIAANLTEWLTTPGSRAPI</sequence>
<dbReference type="AlphaFoldDB" id="A0A1G7AHB2"/>
<reference evidence="2 3" key="1">
    <citation type="submission" date="2016-10" db="EMBL/GenBank/DDBJ databases">
        <authorList>
            <person name="de Groot N.N."/>
        </authorList>
    </citation>
    <scope>NUCLEOTIDE SEQUENCE [LARGE SCALE GENOMIC DNA]</scope>
    <source>
        <strain evidence="2 3">R5</strain>
    </source>
</reference>
<feature type="region of interest" description="Disordered" evidence="1">
    <location>
        <begin position="1"/>
        <end position="40"/>
    </location>
</feature>
<evidence type="ECO:0000256" key="1">
    <source>
        <dbReference type="SAM" id="MobiDB-lite"/>
    </source>
</evidence>
<evidence type="ECO:0000313" key="2">
    <source>
        <dbReference type="EMBL" id="SDE13847.1"/>
    </source>
</evidence>
<organism evidence="2 3">
    <name type="scientific">Bradyrhizobium brasilense</name>
    <dbReference type="NCBI Taxonomy" id="1419277"/>
    <lineage>
        <taxon>Bacteria</taxon>
        <taxon>Pseudomonadati</taxon>
        <taxon>Pseudomonadota</taxon>
        <taxon>Alphaproteobacteria</taxon>
        <taxon>Hyphomicrobiales</taxon>
        <taxon>Nitrobacteraceae</taxon>
        <taxon>Bradyrhizobium</taxon>
    </lineage>
</organism>
<evidence type="ECO:0000313" key="3">
    <source>
        <dbReference type="Proteomes" id="UP000199245"/>
    </source>
</evidence>
<protein>
    <submittedName>
        <fullName evidence="2">Uncharacterized protein</fullName>
    </submittedName>
</protein>
<accession>A0A1G7AHB2</accession>